<reference evidence="1" key="1">
    <citation type="submission" date="2021-06" db="EMBL/GenBank/DDBJ databases">
        <authorList>
            <person name="Kallberg Y."/>
            <person name="Tangrot J."/>
            <person name="Rosling A."/>
        </authorList>
    </citation>
    <scope>NUCLEOTIDE SEQUENCE</scope>
    <source>
        <strain evidence="1">CL356</strain>
    </source>
</reference>
<keyword evidence="2" id="KW-1185">Reference proteome</keyword>
<sequence length="80" mass="8743">AISVLTKISTSVVVELNQGNELNKAQKLSAVTSSSGTNIEIETKPTHKIQTWSENMKEAMSKKEDPLTDVPSSKKEVSRN</sequence>
<name>A0ACA9Q3Q2_9GLOM</name>
<dbReference type="EMBL" id="CAJVPT010044528">
    <property type="protein sequence ID" value="CAG8734487.1"/>
    <property type="molecule type" value="Genomic_DNA"/>
</dbReference>
<evidence type="ECO:0000313" key="1">
    <source>
        <dbReference type="EMBL" id="CAG8734487.1"/>
    </source>
</evidence>
<organism evidence="1 2">
    <name type="scientific">Acaulospora colombiana</name>
    <dbReference type="NCBI Taxonomy" id="27376"/>
    <lineage>
        <taxon>Eukaryota</taxon>
        <taxon>Fungi</taxon>
        <taxon>Fungi incertae sedis</taxon>
        <taxon>Mucoromycota</taxon>
        <taxon>Glomeromycotina</taxon>
        <taxon>Glomeromycetes</taxon>
        <taxon>Diversisporales</taxon>
        <taxon>Acaulosporaceae</taxon>
        <taxon>Acaulospora</taxon>
    </lineage>
</organism>
<proteinExistence type="predicted"/>
<comment type="caution">
    <text evidence="1">The sequence shown here is derived from an EMBL/GenBank/DDBJ whole genome shotgun (WGS) entry which is preliminary data.</text>
</comment>
<protein>
    <submittedName>
        <fullName evidence="1">7757_t:CDS:1</fullName>
    </submittedName>
</protein>
<gene>
    <name evidence="1" type="ORF">ACOLOM_LOCUS11826</name>
</gene>
<accession>A0ACA9Q3Q2</accession>
<feature type="non-terminal residue" evidence="1">
    <location>
        <position position="1"/>
    </location>
</feature>
<dbReference type="Proteomes" id="UP000789525">
    <property type="component" value="Unassembled WGS sequence"/>
</dbReference>
<evidence type="ECO:0000313" key="2">
    <source>
        <dbReference type="Proteomes" id="UP000789525"/>
    </source>
</evidence>